<evidence type="ECO:0000259" key="2">
    <source>
        <dbReference type="Pfam" id="PF24674"/>
    </source>
</evidence>
<dbReference type="Proteomes" id="UP001152320">
    <property type="component" value="Chromosome 10"/>
</dbReference>
<feature type="coiled-coil region" evidence="1">
    <location>
        <begin position="1005"/>
        <end position="1035"/>
    </location>
</feature>
<keyword evidence="1" id="KW-0175">Coiled coil</keyword>
<dbReference type="PANTHER" id="PTHR32046:SF11">
    <property type="entry name" value="IMMUNE-ASSOCIATED NUCLEOTIDE-BINDING PROTEIN 10-LIKE"/>
    <property type="match status" value="1"/>
</dbReference>
<dbReference type="OrthoDB" id="2386367at2759"/>
<proteinExistence type="predicted"/>
<keyword evidence="6" id="KW-1185">Reference proteome</keyword>
<accession>A0A9Q1BY39</accession>
<dbReference type="InterPro" id="IPR056073">
    <property type="entry name" value="DUF7656"/>
</dbReference>
<dbReference type="AlphaFoldDB" id="A0A9Q1BY39"/>
<feature type="coiled-coil region" evidence="1">
    <location>
        <begin position="1072"/>
        <end position="1099"/>
    </location>
</feature>
<evidence type="ECO:0000259" key="4">
    <source>
        <dbReference type="Pfam" id="PF26633"/>
    </source>
</evidence>
<dbReference type="Gene3D" id="3.40.50.300">
    <property type="entry name" value="P-loop containing nucleotide triphosphate hydrolases"/>
    <property type="match status" value="1"/>
</dbReference>
<dbReference type="SUPFAM" id="SSF52540">
    <property type="entry name" value="P-loop containing nucleoside triphosphate hydrolases"/>
    <property type="match status" value="1"/>
</dbReference>
<evidence type="ECO:0000256" key="1">
    <source>
        <dbReference type="SAM" id="Coils"/>
    </source>
</evidence>
<feature type="domain" description="SNTX MACPF/CDC-like" evidence="2">
    <location>
        <begin position="12"/>
        <end position="241"/>
    </location>
</feature>
<dbReference type="Pfam" id="PF24676">
    <property type="entry name" value="DUF7656"/>
    <property type="match status" value="1"/>
</dbReference>
<feature type="domain" description="DUF8206" evidence="4">
    <location>
        <begin position="902"/>
        <end position="980"/>
    </location>
</feature>
<reference evidence="5" key="1">
    <citation type="submission" date="2021-10" db="EMBL/GenBank/DDBJ databases">
        <title>Tropical sea cucumber genome reveals ecological adaptation and Cuvierian tubules defense mechanism.</title>
        <authorList>
            <person name="Chen T."/>
        </authorList>
    </citation>
    <scope>NUCLEOTIDE SEQUENCE</scope>
    <source>
        <strain evidence="5">Nanhai2018</strain>
        <tissue evidence="5">Muscle</tissue>
    </source>
</reference>
<feature type="domain" description="DUF7656" evidence="3">
    <location>
        <begin position="375"/>
        <end position="470"/>
    </location>
</feature>
<dbReference type="EMBL" id="JAIZAY010000010">
    <property type="protein sequence ID" value="KAJ8034997.1"/>
    <property type="molecule type" value="Genomic_DNA"/>
</dbReference>
<dbReference type="InterPro" id="IPR058519">
    <property type="entry name" value="DUF8206"/>
</dbReference>
<dbReference type="InterPro" id="IPR027417">
    <property type="entry name" value="P-loop_NTPase"/>
</dbReference>
<evidence type="ECO:0000259" key="3">
    <source>
        <dbReference type="Pfam" id="PF24676"/>
    </source>
</evidence>
<sequence>MSRPRHCSQKDSLFASKLDNGAIETMDLGDASAELVMTDSIQEKFNKLDIEAELQVSLLSGLVKLGGSGAYIGEEKKSARAQSMSLLYKLQTVSEEIMIRHHKDKIDVDILSHSNDRGVDATHVVVAIAWGAVISVTCEYQNKNDEDVNEAKGSMKAELEKIKSLITASGSANVSYDDRSKDISQKFTFKCKSDVSAPEKDLPVTFEGAVELAKSLPSLIQGKNNGKGVPLSYMLMPLNAVVKICKLQIQINVEYKAIGDDTITKCSQIVESITKKRQTLYDIQSDLHACSDYVAEEPLSKIDAILDKFIVDECSFKSKLQNLVTKVRSGQEDVSGLNALLSDELSTTFPVSVYNDQIRSFQKDFNRVKNIKSWKSKGIVYVGRKDHITVDDKRNVYVLYKSSGEHDKENHDKNLEFFLKLQRTHMNDGNRKFVVIDEVIRRDLWQDGVEKTHINMFVDGSQITSDLYAKEGKYSDMCLIKMTPTYCQMRTANRAFLLLRCPNALSGNGQCSGDPKNWMCSKCKSAIEYGIDTELFYCKCGKSRPIESFFRCNEKDHGMHYIEYPQDILRQELSGHRATKGKNILILGETGVGKSTWINGFVNYLLHSDMNEAINADELKVLIPSSFTITQNGEERKIMVGAPDSNETMEVGKSATNQPRSYGFYLGEEKITLIDTPGVGDSRGIDHDKKNFENILCHLTFYDEIHAVCILLKPNNARLSALFRFCIQELLAHLHSSAKDNIVFCFTHSRATFYKPGDTLPPLNKELKERKVGIQATLKNYFCFDNESFRFLACLKNGVHFSEDDIKTYSDSWDKSVKETKRLLEHINNLEPHNVKHTLNMNEARRTIVAMSKPLAEVAGTIQKNLLMGEVAKEQIDLCDEDMNSLRAALKFSGYDLERVEIAFPMTVCAHPACIKHVAVGKNNIQNTLYQQICHSHCYLDGIPTETINDTRLQGCLCIGDGNNCLFCGHHYSIHMHITYTTKLIPREFLSEKVQAQINAKKSDKDKKEAFKRAIDNKNKELEQEKNTIVKTSAKYGSFLKTYAIIPYNDAVGDYLDMCIEQEQEKAKEIRNKSLLKKMRQMKSQYEQERELLDNAITEGENINTPEEVDKLQRELFNMKHMGKTIKALFDGISISRSANNVLFEEKVVLVPPNKKGNAITRFFNKFF</sequence>
<organism evidence="5 6">
    <name type="scientific">Holothuria leucospilota</name>
    <name type="common">Black long sea cucumber</name>
    <name type="synonym">Mertensiothuria leucospilota</name>
    <dbReference type="NCBI Taxonomy" id="206669"/>
    <lineage>
        <taxon>Eukaryota</taxon>
        <taxon>Metazoa</taxon>
        <taxon>Echinodermata</taxon>
        <taxon>Eleutherozoa</taxon>
        <taxon>Echinozoa</taxon>
        <taxon>Holothuroidea</taxon>
        <taxon>Aspidochirotacea</taxon>
        <taxon>Aspidochirotida</taxon>
        <taxon>Holothuriidae</taxon>
        <taxon>Holothuria</taxon>
    </lineage>
</organism>
<evidence type="ECO:0000313" key="5">
    <source>
        <dbReference type="EMBL" id="KAJ8034997.1"/>
    </source>
</evidence>
<dbReference type="Pfam" id="PF24674">
    <property type="entry name" value="MACPF_SNTX"/>
    <property type="match status" value="1"/>
</dbReference>
<evidence type="ECO:0000313" key="6">
    <source>
        <dbReference type="Proteomes" id="UP001152320"/>
    </source>
</evidence>
<dbReference type="InterPro" id="IPR056072">
    <property type="entry name" value="SNTX_MACPF/CDC-like_dom"/>
</dbReference>
<comment type="caution">
    <text evidence="5">The sequence shown here is derived from an EMBL/GenBank/DDBJ whole genome shotgun (WGS) entry which is preliminary data.</text>
</comment>
<dbReference type="Pfam" id="PF26633">
    <property type="entry name" value="DUF8206"/>
    <property type="match status" value="1"/>
</dbReference>
<protein>
    <submittedName>
        <fullName evidence="5">Neoverrucotoxin subunit beta</fullName>
    </submittedName>
</protein>
<gene>
    <name evidence="5" type="ORF">HOLleu_22066</name>
</gene>
<dbReference type="PANTHER" id="PTHR32046">
    <property type="entry name" value="G DOMAIN-CONTAINING PROTEIN"/>
    <property type="match status" value="1"/>
</dbReference>
<name>A0A9Q1BY39_HOLLE</name>